<accession>A0A2M9D0W3</accession>
<keyword evidence="4" id="KW-1185">Reference proteome</keyword>
<dbReference type="AlphaFoldDB" id="A0A2M9D0W3"/>
<reference evidence="3 4" key="1">
    <citation type="submission" date="2017-11" db="EMBL/GenBank/DDBJ databases">
        <title>Genomic Encyclopedia of Archaeal and Bacterial Type Strains, Phase II (KMG-II): From Individual Species to Whole Genera.</title>
        <authorList>
            <person name="Goeker M."/>
        </authorList>
    </citation>
    <scope>NUCLEOTIDE SEQUENCE [LARGE SCALE GENOMIC DNA]</scope>
    <source>
        <strain evidence="3 4">DSM 25478</strain>
    </source>
</reference>
<dbReference type="Gene3D" id="3.40.50.1400">
    <property type="match status" value="2"/>
</dbReference>
<dbReference type="EMBL" id="PGFE01000001">
    <property type="protein sequence ID" value="PJJ77733.1"/>
    <property type="molecule type" value="Genomic_DNA"/>
</dbReference>
<evidence type="ECO:0000256" key="1">
    <source>
        <dbReference type="ARBA" id="ARBA00022723"/>
    </source>
</evidence>
<keyword evidence="1" id="KW-0479">Metal-binding</keyword>
<evidence type="ECO:0000313" key="4">
    <source>
        <dbReference type="Proteomes" id="UP000231693"/>
    </source>
</evidence>
<evidence type="ECO:0000256" key="2">
    <source>
        <dbReference type="ARBA" id="ARBA00023239"/>
    </source>
</evidence>
<name>A0A2M9D0W3_9CELL</name>
<dbReference type="RefSeq" id="WP_100422418.1">
    <property type="nucleotide sequence ID" value="NZ_BOOX01000012.1"/>
</dbReference>
<evidence type="ECO:0000313" key="3">
    <source>
        <dbReference type="EMBL" id="PJJ77733.1"/>
    </source>
</evidence>
<comment type="caution">
    <text evidence="3">The sequence shown here is derived from an EMBL/GenBank/DDBJ whole genome shotgun (WGS) entry which is preliminary data.</text>
</comment>
<protein>
    <submittedName>
        <fullName evidence="3">Sirohydrochlorin ferrochelatase</fullName>
    </submittedName>
</protein>
<dbReference type="GO" id="GO:0016829">
    <property type="term" value="F:lyase activity"/>
    <property type="evidence" value="ECO:0007669"/>
    <property type="project" value="UniProtKB-KW"/>
</dbReference>
<sequence>MRTQTPVLVGCSHGTADPAGQAAIRALLDDVRAARPALDVREAFVDVQQPEVGDVVSEVVLGGPASDDAGAGVVNGAVDGAADDAADAADGATVADAVVVPLLLSAGFHVHVDVTEAVASRGADAGAAVRTAALGPDARLVEILRDRLDAAGLAASDTVVLAAAGSSDERASRDVEAVRDALAAAIPQPVVVGYGSMARPSVREAVAAAREAGAARVVVASYLLAPGFFLDRLREAGADVVSDALAPDPRLTAVVLDRYDAGVEALPALAR</sequence>
<proteinExistence type="predicted"/>
<dbReference type="Pfam" id="PF01903">
    <property type="entry name" value="CbiX"/>
    <property type="match status" value="2"/>
</dbReference>
<dbReference type="InterPro" id="IPR050963">
    <property type="entry name" value="Sirohydro_Cobaltochel/CbiX"/>
</dbReference>
<dbReference type="SUPFAM" id="SSF53800">
    <property type="entry name" value="Chelatase"/>
    <property type="match status" value="2"/>
</dbReference>
<gene>
    <name evidence="3" type="ORF">CLV28_0959</name>
</gene>
<keyword evidence="2" id="KW-0456">Lyase</keyword>
<dbReference type="PANTHER" id="PTHR33542:SF5">
    <property type="entry name" value="FERROCHELATASE CHE1"/>
    <property type="match status" value="1"/>
</dbReference>
<organism evidence="3 4">
    <name type="scientific">Sediminihabitans luteus</name>
    <dbReference type="NCBI Taxonomy" id="1138585"/>
    <lineage>
        <taxon>Bacteria</taxon>
        <taxon>Bacillati</taxon>
        <taxon>Actinomycetota</taxon>
        <taxon>Actinomycetes</taxon>
        <taxon>Micrococcales</taxon>
        <taxon>Cellulomonadaceae</taxon>
        <taxon>Sediminihabitans</taxon>
    </lineage>
</organism>
<dbReference type="OrthoDB" id="7345302at2"/>
<dbReference type="GO" id="GO:0046872">
    <property type="term" value="F:metal ion binding"/>
    <property type="evidence" value="ECO:0007669"/>
    <property type="project" value="UniProtKB-KW"/>
</dbReference>
<dbReference type="Proteomes" id="UP000231693">
    <property type="component" value="Unassembled WGS sequence"/>
</dbReference>
<dbReference type="InterPro" id="IPR002762">
    <property type="entry name" value="CbiX-like"/>
</dbReference>
<dbReference type="PANTHER" id="PTHR33542">
    <property type="entry name" value="SIROHYDROCHLORIN FERROCHELATASE, CHLOROPLASTIC"/>
    <property type="match status" value="1"/>
</dbReference>